<sequence>MTTEAITLAPDDEDLFDLDIRVSAILDQHTPSAGPTGLYSCCNVNGSSCTCPITMWSDNQPVPGCC</sequence>
<gene>
    <name evidence="1" type="ORF">ACFPZN_03850</name>
</gene>
<accession>A0ABW0ZS81</accession>
<evidence type="ECO:0008006" key="3">
    <source>
        <dbReference type="Google" id="ProtNLM"/>
    </source>
</evidence>
<name>A0ABW0ZS81_9ACTN</name>
<organism evidence="1 2">
    <name type="scientific">Actinomadura rugatobispora</name>
    <dbReference type="NCBI Taxonomy" id="1994"/>
    <lineage>
        <taxon>Bacteria</taxon>
        <taxon>Bacillati</taxon>
        <taxon>Actinomycetota</taxon>
        <taxon>Actinomycetes</taxon>
        <taxon>Streptosporangiales</taxon>
        <taxon>Thermomonosporaceae</taxon>
        <taxon>Actinomadura</taxon>
    </lineage>
</organism>
<dbReference type="Proteomes" id="UP001596074">
    <property type="component" value="Unassembled WGS sequence"/>
</dbReference>
<evidence type="ECO:0000313" key="1">
    <source>
        <dbReference type="EMBL" id="MFC5744744.1"/>
    </source>
</evidence>
<keyword evidence="2" id="KW-1185">Reference proteome</keyword>
<dbReference type="EMBL" id="JBHSON010000004">
    <property type="protein sequence ID" value="MFC5744744.1"/>
    <property type="molecule type" value="Genomic_DNA"/>
</dbReference>
<protein>
    <recommendedName>
        <fullName evidence="3">Lantibiotic</fullName>
    </recommendedName>
</protein>
<evidence type="ECO:0000313" key="2">
    <source>
        <dbReference type="Proteomes" id="UP001596074"/>
    </source>
</evidence>
<reference evidence="2" key="1">
    <citation type="journal article" date="2019" name="Int. J. Syst. Evol. Microbiol.">
        <title>The Global Catalogue of Microorganisms (GCM) 10K type strain sequencing project: providing services to taxonomists for standard genome sequencing and annotation.</title>
        <authorList>
            <consortium name="The Broad Institute Genomics Platform"/>
            <consortium name="The Broad Institute Genome Sequencing Center for Infectious Disease"/>
            <person name="Wu L."/>
            <person name="Ma J."/>
        </authorList>
    </citation>
    <scope>NUCLEOTIDE SEQUENCE [LARGE SCALE GENOMIC DNA]</scope>
    <source>
        <strain evidence="2">KCTC 42087</strain>
    </source>
</reference>
<comment type="caution">
    <text evidence="1">The sequence shown here is derived from an EMBL/GenBank/DDBJ whole genome shotgun (WGS) entry which is preliminary data.</text>
</comment>
<dbReference type="RefSeq" id="WP_378280179.1">
    <property type="nucleotide sequence ID" value="NZ_JBHSON010000004.1"/>
</dbReference>
<proteinExistence type="predicted"/>